<dbReference type="PANTHER" id="PTHR31495">
    <property type="entry name" value="PEROXYGENASE 3-RELATED"/>
    <property type="match status" value="1"/>
</dbReference>
<gene>
    <name evidence="2" type="ORF">B0H63DRAFT_565815</name>
</gene>
<protein>
    <submittedName>
        <fullName evidence="2">Caleosin related protein-domain-containing protein</fullName>
    </submittedName>
</protein>
<dbReference type="EMBL" id="JAULSW010000011">
    <property type="protein sequence ID" value="KAK3367977.1"/>
    <property type="molecule type" value="Genomic_DNA"/>
</dbReference>
<evidence type="ECO:0000256" key="1">
    <source>
        <dbReference type="ARBA" id="ARBA00006765"/>
    </source>
</evidence>
<dbReference type="InterPro" id="IPR011992">
    <property type="entry name" value="EF-hand-dom_pair"/>
</dbReference>
<dbReference type="PANTHER" id="PTHR31495:SF0">
    <property type="entry name" value="BINDING PROTEIN CALEOSIN, PUTATIVE (AFU_ORTHOLOGUE AFUA_5G13750)-RELATED"/>
    <property type="match status" value="1"/>
</dbReference>
<dbReference type="InterPro" id="IPR007736">
    <property type="entry name" value="Caleosin-related"/>
</dbReference>
<proteinExistence type="inferred from homology"/>
<dbReference type="AlphaFoldDB" id="A0AAE0N260"/>
<dbReference type="SUPFAM" id="SSF47473">
    <property type="entry name" value="EF-hand"/>
    <property type="match status" value="1"/>
</dbReference>
<sequence length="301" mass="34581">MSHRSGASSPTATGDINFDVAASQCPVSTTRKQAVDIDAFIDRPSVARANVAPSTQNPHGSVDFYPSEKMSYTVLQQHVRFWDRDDDGAIYPWDTYRGFRELGFNMIFSLLSVFIIHSGLSYPTRLAFSLFPDPWFRVYVRSIHKAKHGSDSGTYDTEGRFVPQKFEDMFSKWDNQQRGSLSAGQLLNMIKGHRLAVDPFGWFAALFEFGSTWLLVQQDGRVSKEDLRQVYDGSLFWRIRQTKMDGKPWTKGFGVMDLGKLAVRQADRLQVMLLRFRHEFNQKFRADPRVMRTWPSAKVKK</sequence>
<name>A0AAE0N260_9PEZI</name>
<organism evidence="2 3">
    <name type="scientific">Podospora didyma</name>
    <dbReference type="NCBI Taxonomy" id="330526"/>
    <lineage>
        <taxon>Eukaryota</taxon>
        <taxon>Fungi</taxon>
        <taxon>Dikarya</taxon>
        <taxon>Ascomycota</taxon>
        <taxon>Pezizomycotina</taxon>
        <taxon>Sordariomycetes</taxon>
        <taxon>Sordariomycetidae</taxon>
        <taxon>Sordariales</taxon>
        <taxon>Podosporaceae</taxon>
        <taxon>Podospora</taxon>
    </lineage>
</organism>
<dbReference type="Pfam" id="PF05042">
    <property type="entry name" value="Caleosin"/>
    <property type="match status" value="1"/>
</dbReference>
<comment type="similarity">
    <text evidence="1">Belongs to the caleosin family.</text>
</comment>
<evidence type="ECO:0000313" key="3">
    <source>
        <dbReference type="Proteomes" id="UP001285441"/>
    </source>
</evidence>
<evidence type="ECO:0000313" key="2">
    <source>
        <dbReference type="EMBL" id="KAK3367977.1"/>
    </source>
</evidence>
<reference evidence="2" key="2">
    <citation type="submission" date="2023-06" db="EMBL/GenBank/DDBJ databases">
        <authorList>
            <consortium name="Lawrence Berkeley National Laboratory"/>
            <person name="Haridas S."/>
            <person name="Hensen N."/>
            <person name="Bonometti L."/>
            <person name="Westerberg I."/>
            <person name="Brannstrom I.O."/>
            <person name="Guillou S."/>
            <person name="Cros-Aarteil S."/>
            <person name="Calhoun S."/>
            <person name="Kuo A."/>
            <person name="Mondo S."/>
            <person name="Pangilinan J."/>
            <person name="Riley R."/>
            <person name="LaButti K."/>
            <person name="Andreopoulos B."/>
            <person name="Lipzen A."/>
            <person name="Chen C."/>
            <person name="Yanf M."/>
            <person name="Daum C."/>
            <person name="Ng V."/>
            <person name="Clum A."/>
            <person name="Steindorff A."/>
            <person name="Ohm R."/>
            <person name="Martin F."/>
            <person name="Silar P."/>
            <person name="Natvig D."/>
            <person name="Lalanne C."/>
            <person name="Gautier V."/>
            <person name="Ament-velasquez S.L."/>
            <person name="Kruys A."/>
            <person name="Hutchinson M.I."/>
            <person name="Powell A.J."/>
            <person name="Barry K."/>
            <person name="Miller A.N."/>
            <person name="Grigoriev I.V."/>
            <person name="Debuchy R."/>
            <person name="Gladieux P."/>
            <person name="Thoren M.H."/>
            <person name="Johannesson H."/>
        </authorList>
    </citation>
    <scope>NUCLEOTIDE SEQUENCE</scope>
    <source>
        <strain evidence="2">CBS 232.78</strain>
    </source>
</reference>
<dbReference type="GO" id="GO:0005509">
    <property type="term" value="F:calcium ion binding"/>
    <property type="evidence" value="ECO:0007669"/>
    <property type="project" value="TreeGrafter"/>
</dbReference>
<dbReference type="GO" id="GO:0004497">
    <property type="term" value="F:monooxygenase activity"/>
    <property type="evidence" value="ECO:0007669"/>
    <property type="project" value="TreeGrafter"/>
</dbReference>
<reference evidence="2" key="1">
    <citation type="journal article" date="2023" name="Mol. Phylogenet. Evol.">
        <title>Genome-scale phylogeny and comparative genomics of the fungal order Sordariales.</title>
        <authorList>
            <person name="Hensen N."/>
            <person name="Bonometti L."/>
            <person name="Westerberg I."/>
            <person name="Brannstrom I.O."/>
            <person name="Guillou S."/>
            <person name="Cros-Aarteil S."/>
            <person name="Calhoun S."/>
            <person name="Haridas S."/>
            <person name="Kuo A."/>
            <person name="Mondo S."/>
            <person name="Pangilinan J."/>
            <person name="Riley R."/>
            <person name="LaButti K."/>
            <person name="Andreopoulos B."/>
            <person name="Lipzen A."/>
            <person name="Chen C."/>
            <person name="Yan M."/>
            <person name="Daum C."/>
            <person name="Ng V."/>
            <person name="Clum A."/>
            <person name="Steindorff A."/>
            <person name="Ohm R.A."/>
            <person name="Martin F."/>
            <person name="Silar P."/>
            <person name="Natvig D.O."/>
            <person name="Lalanne C."/>
            <person name="Gautier V."/>
            <person name="Ament-Velasquez S.L."/>
            <person name="Kruys A."/>
            <person name="Hutchinson M.I."/>
            <person name="Powell A.J."/>
            <person name="Barry K."/>
            <person name="Miller A.N."/>
            <person name="Grigoriev I.V."/>
            <person name="Debuchy R."/>
            <person name="Gladieux P."/>
            <person name="Hiltunen Thoren M."/>
            <person name="Johannesson H."/>
        </authorList>
    </citation>
    <scope>NUCLEOTIDE SEQUENCE</scope>
    <source>
        <strain evidence="2">CBS 232.78</strain>
    </source>
</reference>
<accession>A0AAE0N260</accession>
<dbReference type="Proteomes" id="UP001285441">
    <property type="component" value="Unassembled WGS sequence"/>
</dbReference>
<comment type="caution">
    <text evidence="2">The sequence shown here is derived from an EMBL/GenBank/DDBJ whole genome shotgun (WGS) entry which is preliminary data.</text>
</comment>
<keyword evidence="3" id="KW-1185">Reference proteome</keyword>